<dbReference type="InterPro" id="IPR027417">
    <property type="entry name" value="P-loop_NTPase"/>
</dbReference>
<sequence length="1288" mass="149507">MIERLNDNEVYNPIRKHIQLSFDIVGDSEEMVEAIASDLKNKGFDEEKSRVLIFVQTRKGTEEATTNLKKALSDIGLNYAHKVEYYHAGLDGIEREETYDNYKNGNTVILIATKAFGMGMDIKNIHFIYHLGPSSTFEDYLQEVGRAGRHEGMLHAAGYSNDKPLQSKCLVTRDDFKKQKDKLHKNQISWNQINQVRETIFKYLKNFRKLEPDSENAFPLPLDLLENDPDYEDVFNTDTFFRVTLYWLEKLERIKLGVFTPTYLPIALLDDEPDFSSVKTKEVREDIERLLIVLKSYKSKFYPTATTMMVDMGYLREHTKIKDTTKLFKILFKAQKVKLICLEREIKLTPTITRTNEIKEYNNYTFLPTIEALFELSKELLALTKSKDQVTLEGETIDELIKQVSAECFAPRNIFWEAQKNNNENFTTEEIAEKQKNDFENKRAKFAFKLLGFLPKIKHKSVIDIEDGYKKPKITQLIYNANTSNKKILAELDAFKENLLKLINYVSTEYIKHNINSFNIVDLILKLGVEDKGEEYFQKLIFISKGLAYLKGGGDLVPMGLEMFVIDTSDLEGDQQGSPDYSVKQEFIESSKMKELRLISLECLSEIPQHHHDGFIKKYFQCGELSELIGLLEENIGEDHPNLIAYREEALEERKMKLNEEQLAVYDSPINTNLQVIAGPGSGKTHTLILRIARLIQEEGVNPENILILAYNRAVVVELKERLTRLFKELGYSKLIKRLKVFTFHGFVKFCVSERLEEVDFKDWTSTFLQITKDTPGLISQKLGSIRYVFVDEFQDITSERLDLLEKIANPDNTKVCVIGDPNQSIYGYQRADARGEMDPKPYYDRFNEIYKPTVLNLSINYRSYPEILIQAEKLLSLNKSKFPIPELAANLDDQGHEGYCEVINYHDNKVDWKDKLMEIINSKDENGVKYKQIAVMYRSNDQVFRAYNILQNLSIPDVRLRIQGAKGNLFKCREFYCFISKFSKKDNELLPKNFILEIETFKNQILQEYPNWDSYLLNIFHCIVLEFEKDKEEDSRYKDLIEFIKEISSNDDGQYGKIYQQNISTIKKNVQDQEIIITTMHKVKGLEFDAVIIPPSFSNLPLVNREYIPIEDSIEEERRLYYVAYTRAKYKLVSIKYARELAMDNNHGFEFEDRIRNSFGVSVDEGLDKFTMYWNASTFGSNSFGFIRDQVKIGDEIVLAPTHRAGYTFWHAIVNNRNVASLSRSMVDKIQNMPKVNGFIVSSIYVSTYEDTKYSDDKNGTNYASNWTQEAINRGYVYLIDFSGYGN</sequence>
<dbReference type="InterPro" id="IPR014016">
    <property type="entry name" value="UvrD-like_ATP-bd"/>
</dbReference>
<dbReference type="CDD" id="cd17932">
    <property type="entry name" value="DEXQc_UvrD"/>
    <property type="match status" value="1"/>
</dbReference>
<evidence type="ECO:0000256" key="3">
    <source>
        <dbReference type="ARBA" id="ARBA00022806"/>
    </source>
</evidence>
<feature type="binding site" evidence="10">
    <location>
        <begin position="678"/>
        <end position="685"/>
    </location>
    <ligand>
        <name>ATP</name>
        <dbReference type="ChEBI" id="CHEBI:30616"/>
    </ligand>
</feature>
<dbReference type="PROSITE" id="PS51194">
    <property type="entry name" value="HELICASE_CTER"/>
    <property type="match status" value="1"/>
</dbReference>
<dbReference type="EC" id="5.6.2.4" evidence="7"/>
<evidence type="ECO:0000256" key="9">
    <source>
        <dbReference type="ARBA" id="ARBA00048988"/>
    </source>
</evidence>
<evidence type="ECO:0000313" key="13">
    <source>
        <dbReference type="EMBL" id="MBT2161321.1"/>
    </source>
</evidence>
<comment type="catalytic activity">
    <reaction evidence="6">
        <text>Couples ATP hydrolysis with the unwinding of duplex DNA by translocating in the 3'-5' direction.</text>
        <dbReference type="EC" id="5.6.2.4"/>
    </reaction>
</comment>
<evidence type="ECO:0000256" key="10">
    <source>
        <dbReference type="PROSITE-ProRule" id="PRU00560"/>
    </source>
</evidence>
<dbReference type="Proteomes" id="UP000740413">
    <property type="component" value="Unassembled WGS sequence"/>
</dbReference>
<dbReference type="Pfam" id="PF00580">
    <property type="entry name" value="UvrD-helicase"/>
    <property type="match status" value="1"/>
</dbReference>
<dbReference type="Pfam" id="PF00271">
    <property type="entry name" value="Helicase_C"/>
    <property type="match status" value="1"/>
</dbReference>
<evidence type="ECO:0000259" key="11">
    <source>
        <dbReference type="PROSITE" id="PS51194"/>
    </source>
</evidence>
<evidence type="ECO:0000259" key="12">
    <source>
        <dbReference type="PROSITE" id="PS51198"/>
    </source>
</evidence>
<dbReference type="SMART" id="SM00490">
    <property type="entry name" value="HELICc"/>
    <property type="match status" value="1"/>
</dbReference>
<keyword evidence="14" id="KW-1185">Reference proteome</keyword>
<gene>
    <name evidence="13" type="ORF">HW347_08580</name>
</gene>
<dbReference type="Gene3D" id="3.40.50.300">
    <property type="entry name" value="P-loop containing nucleotide triphosphate hydrolases"/>
    <property type="match status" value="4"/>
</dbReference>
<evidence type="ECO:0000313" key="14">
    <source>
        <dbReference type="Proteomes" id="UP000740413"/>
    </source>
</evidence>
<evidence type="ECO:0000256" key="5">
    <source>
        <dbReference type="ARBA" id="ARBA00023235"/>
    </source>
</evidence>
<keyword evidence="5" id="KW-0413">Isomerase</keyword>
<keyword evidence="1 10" id="KW-0547">Nucleotide-binding</keyword>
<organism evidence="13 14">
    <name type="scientific">Zobellia barbeyronii</name>
    <dbReference type="NCBI Taxonomy" id="2748009"/>
    <lineage>
        <taxon>Bacteria</taxon>
        <taxon>Pseudomonadati</taxon>
        <taxon>Bacteroidota</taxon>
        <taxon>Flavobacteriia</taxon>
        <taxon>Flavobacteriales</taxon>
        <taxon>Flavobacteriaceae</taxon>
        <taxon>Zobellia</taxon>
    </lineage>
</organism>
<dbReference type="InterPro" id="IPR014017">
    <property type="entry name" value="DNA_helicase_UvrD-like_C"/>
</dbReference>
<dbReference type="Gene3D" id="1.10.486.10">
    <property type="entry name" value="PCRA, domain 4"/>
    <property type="match status" value="1"/>
</dbReference>
<proteinExistence type="predicted"/>
<evidence type="ECO:0000256" key="8">
    <source>
        <dbReference type="ARBA" id="ARBA00034923"/>
    </source>
</evidence>
<keyword evidence="4 10" id="KW-0067">ATP-binding</keyword>
<keyword evidence="2 10" id="KW-0378">Hydrolase</keyword>
<evidence type="ECO:0000256" key="2">
    <source>
        <dbReference type="ARBA" id="ARBA00022801"/>
    </source>
</evidence>
<evidence type="ECO:0000256" key="7">
    <source>
        <dbReference type="ARBA" id="ARBA00034808"/>
    </source>
</evidence>
<dbReference type="Pfam" id="PF13361">
    <property type="entry name" value="UvrD_C"/>
    <property type="match status" value="1"/>
</dbReference>
<reference evidence="13 14" key="1">
    <citation type="submission" date="2020-06" db="EMBL/GenBank/DDBJ databases">
        <authorList>
            <person name="Isaeva M.P."/>
            <person name="Chernysheva N.Y."/>
        </authorList>
    </citation>
    <scope>NUCLEOTIDE SEQUENCE [LARGE SCALE GENOMIC DNA]</scope>
    <source>
        <strain evidence="13 14">KMM 6746</strain>
    </source>
</reference>
<evidence type="ECO:0000256" key="1">
    <source>
        <dbReference type="ARBA" id="ARBA00022741"/>
    </source>
</evidence>
<evidence type="ECO:0000256" key="4">
    <source>
        <dbReference type="ARBA" id="ARBA00022840"/>
    </source>
</evidence>
<dbReference type="InterPro" id="IPR001650">
    <property type="entry name" value="Helicase_C-like"/>
</dbReference>
<accession>A0ABS5WEF5</accession>
<comment type="caution">
    <text evidence="13">The sequence shown here is derived from an EMBL/GenBank/DDBJ whole genome shotgun (WGS) entry which is preliminary data.</text>
</comment>
<dbReference type="PROSITE" id="PS51198">
    <property type="entry name" value="UVRD_HELICASE_ATP_BIND"/>
    <property type="match status" value="1"/>
</dbReference>
<keyword evidence="3 10" id="KW-0347">Helicase</keyword>
<protein>
    <recommendedName>
        <fullName evidence="7">DNA 3'-5' helicase</fullName>
        <ecNumber evidence="7">5.6.2.4</ecNumber>
    </recommendedName>
    <alternativeName>
        <fullName evidence="8">DNA 3'-5' helicase II</fullName>
    </alternativeName>
</protein>
<evidence type="ECO:0000256" key="6">
    <source>
        <dbReference type="ARBA" id="ARBA00034617"/>
    </source>
</evidence>
<dbReference type="SUPFAM" id="SSF52540">
    <property type="entry name" value="P-loop containing nucleoside triphosphate hydrolases"/>
    <property type="match status" value="2"/>
</dbReference>
<comment type="catalytic activity">
    <reaction evidence="9">
        <text>ATP + H2O = ADP + phosphate + H(+)</text>
        <dbReference type="Rhea" id="RHEA:13065"/>
        <dbReference type="ChEBI" id="CHEBI:15377"/>
        <dbReference type="ChEBI" id="CHEBI:15378"/>
        <dbReference type="ChEBI" id="CHEBI:30616"/>
        <dbReference type="ChEBI" id="CHEBI:43474"/>
        <dbReference type="ChEBI" id="CHEBI:456216"/>
        <dbReference type="EC" id="5.6.2.4"/>
    </reaction>
</comment>
<name>A0ABS5WEF5_9FLAO</name>
<dbReference type="PANTHER" id="PTHR11070:SF2">
    <property type="entry name" value="ATP-DEPENDENT DNA HELICASE SRS2"/>
    <property type="match status" value="1"/>
</dbReference>
<dbReference type="InterPro" id="IPR000212">
    <property type="entry name" value="DNA_helicase_UvrD/REP"/>
</dbReference>
<dbReference type="RefSeq" id="WP_214611461.1">
    <property type="nucleotide sequence ID" value="NZ_JACATN010000002.1"/>
</dbReference>
<dbReference type="EMBL" id="JACATN010000002">
    <property type="protein sequence ID" value="MBT2161321.1"/>
    <property type="molecule type" value="Genomic_DNA"/>
</dbReference>
<feature type="domain" description="UvrD-like helicase ATP-binding" evidence="12">
    <location>
        <begin position="657"/>
        <end position="998"/>
    </location>
</feature>
<dbReference type="PANTHER" id="PTHR11070">
    <property type="entry name" value="UVRD / RECB / PCRA DNA HELICASE FAMILY MEMBER"/>
    <property type="match status" value="1"/>
</dbReference>
<feature type="domain" description="Helicase C-terminal" evidence="11">
    <location>
        <begin position="38"/>
        <end position="204"/>
    </location>
</feature>
<reference evidence="14" key="2">
    <citation type="submission" date="2023-07" db="EMBL/GenBank/DDBJ databases">
        <title>Zobellia barbeyronii sp. nov., a new marine flavobacterium, isolated from green and red algae.</title>
        <authorList>
            <person name="Nedashkovskaya O.I."/>
            <person name="Otstavnykh N."/>
            <person name="Zhukova N."/>
            <person name="Guzev K."/>
            <person name="Chausova V."/>
            <person name="Tekutyeva L."/>
            <person name="Mikhailov V."/>
            <person name="Isaeva M."/>
        </authorList>
    </citation>
    <scope>NUCLEOTIDE SEQUENCE [LARGE SCALE GENOMIC DNA]</scope>
    <source>
        <strain evidence="14">KMM 6746</strain>
    </source>
</reference>